<comment type="caution">
    <text evidence="12">The sequence shown here is derived from an EMBL/GenBank/DDBJ whole genome shotgun (WGS) entry which is preliminary data.</text>
</comment>
<dbReference type="InterPro" id="IPR003656">
    <property type="entry name" value="Znf_BED"/>
</dbReference>
<keyword evidence="13" id="KW-1185">Reference proteome</keyword>
<evidence type="ECO:0000256" key="7">
    <source>
        <dbReference type="ARBA" id="ARBA00023163"/>
    </source>
</evidence>
<feature type="region of interest" description="Disordered" evidence="10">
    <location>
        <begin position="94"/>
        <end position="121"/>
    </location>
</feature>
<dbReference type="PROSITE" id="PS50808">
    <property type="entry name" value="ZF_BED"/>
    <property type="match status" value="1"/>
</dbReference>
<dbReference type="GO" id="GO:0003677">
    <property type="term" value="F:DNA binding"/>
    <property type="evidence" value="ECO:0007669"/>
    <property type="project" value="UniProtKB-KW"/>
</dbReference>
<dbReference type="SMART" id="SM00614">
    <property type="entry name" value="ZnF_BED"/>
    <property type="match status" value="1"/>
</dbReference>
<evidence type="ECO:0000256" key="1">
    <source>
        <dbReference type="ARBA" id="ARBA00004123"/>
    </source>
</evidence>
<dbReference type="EMBL" id="JAWDGP010006836">
    <property type="protein sequence ID" value="KAK3734724.1"/>
    <property type="molecule type" value="Genomic_DNA"/>
</dbReference>
<evidence type="ECO:0000256" key="2">
    <source>
        <dbReference type="ARBA" id="ARBA00022723"/>
    </source>
</evidence>
<keyword evidence="2" id="KW-0479">Metal-binding</keyword>
<evidence type="ECO:0000256" key="6">
    <source>
        <dbReference type="ARBA" id="ARBA00023125"/>
    </source>
</evidence>
<dbReference type="GO" id="GO:0046983">
    <property type="term" value="F:protein dimerization activity"/>
    <property type="evidence" value="ECO:0007669"/>
    <property type="project" value="InterPro"/>
</dbReference>
<keyword evidence="7" id="KW-0804">Transcription</keyword>
<dbReference type="Pfam" id="PF05699">
    <property type="entry name" value="Dimer_Tnp_hAT"/>
    <property type="match status" value="1"/>
</dbReference>
<dbReference type="Proteomes" id="UP001283361">
    <property type="component" value="Unassembled WGS sequence"/>
</dbReference>
<dbReference type="SUPFAM" id="SSF57667">
    <property type="entry name" value="beta-beta-alpha zinc fingers"/>
    <property type="match status" value="1"/>
</dbReference>
<comment type="subcellular location">
    <subcellularLocation>
        <location evidence="1">Nucleus</location>
    </subcellularLocation>
</comment>
<keyword evidence="3 9" id="KW-0863">Zinc-finger</keyword>
<dbReference type="Pfam" id="PF02892">
    <property type="entry name" value="zf-BED"/>
    <property type="match status" value="1"/>
</dbReference>
<keyword evidence="8" id="KW-0539">Nucleus</keyword>
<dbReference type="GO" id="GO:0008270">
    <property type="term" value="F:zinc ion binding"/>
    <property type="evidence" value="ECO:0007669"/>
    <property type="project" value="UniProtKB-KW"/>
</dbReference>
<evidence type="ECO:0000256" key="8">
    <source>
        <dbReference type="ARBA" id="ARBA00023242"/>
    </source>
</evidence>
<proteinExistence type="predicted"/>
<evidence type="ECO:0000256" key="5">
    <source>
        <dbReference type="ARBA" id="ARBA00023015"/>
    </source>
</evidence>
<gene>
    <name evidence="12" type="ORF">RRG08_059906</name>
</gene>
<evidence type="ECO:0000256" key="9">
    <source>
        <dbReference type="PROSITE-ProRule" id="PRU00027"/>
    </source>
</evidence>
<evidence type="ECO:0000256" key="3">
    <source>
        <dbReference type="ARBA" id="ARBA00022771"/>
    </source>
</evidence>
<dbReference type="SUPFAM" id="SSF53098">
    <property type="entry name" value="Ribonuclease H-like"/>
    <property type="match status" value="1"/>
</dbReference>
<evidence type="ECO:0000259" key="11">
    <source>
        <dbReference type="PROSITE" id="PS50808"/>
    </source>
</evidence>
<dbReference type="InterPro" id="IPR008906">
    <property type="entry name" value="HATC_C_dom"/>
</dbReference>
<dbReference type="InterPro" id="IPR036236">
    <property type="entry name" value="Znf_C2H2_sf"/>
</dbReference>
<organism evidence="12 13">
    <name type="scientific">Elysia crispata</name>
    <name type="common">lettuce slug</name>
    <dbReference type="NCBI Taxonomy" id="231223"/>
    <lineage>
        <taxon>Eukaryota</taxon>
        <taxon>Metazoa</taxon>
        <taxon>Spiralia</taxon>
        <taxon>Lophotrochozoa</taxon>
        <taxon>Mollusca</taxon>
        <taxon>Gastropoda</taxon>
        <taxon>Heterobranchia</taxon>
        <taxon>Euthyneura</taxon>
        <taxon>Panpulmonata</taxon>
        <taxon>Sacoglossa</taxon>
        <taxon>Placobranchoidea</taxon>
        <taxon>Plakobranchidae</taxon>
        <taxon>Elysia</taxon>
    </lineage>
</organism>
<feature type="domain" description="BED-type" evidence="11">
    <location>
        <begin position="11"/>
        <end position="63"/>
    </location>
</feature>
<reference evidence="12" key="1">
    <citation type="journal article" date="2023" name="G3 (Bethesda)">
        <title>A reference genome for the long-term kleptoplast-retaining sea slug Elysia crispata morphotype clarki.</title>
        <authorList>
            <person name="Eastman K.E."/>
            <person name="Pendleton A.L."/>
            <person name="Shaikh M.A."/>
            <person name="Suttiyut T."/>
            <person name="Ogas R."/>
            <person name="Tomko P."/>
            <person name="Gavelis G."/>
            <person name="Widhalm J.R."/>
            <person name="Wisecaver J.H."/>
        </authorList>
    </citation>
    <scope>NUCLEOTIDE SEQUENCE</scope>
    <source>
        <strain evidence="12">ECLA1</strain>
    </source>
</reference>
<dbReference type="InterPro" id="IPR012337">
    <property type="entry name" value="RNaseH-like_sf"/>
</dbReference>
<evidence type="ECO:0000313" key="13">
    <source>
        <dbReference type="Proteomes" id="UP001283361"/>
    </source>
</evidence>
<keyword evidence="5" id="KW-0805">Transcription regulation</keyword>
<sequence length="669" mass="75482">MTTPAKGGPKRPRSVVWYYFDKIPDEPYRARCKLCGSTCHHANNTSNLFKHLRVKHPGSYKEAEELREQEMDLYLELKAKAGKPVTRPIKRLKPLDTSLETKPTRGRGRPRGSTNHSSSNATLALKTEMNSSLNASGDGVKKSYYLNKVRERQNVGRAFLRMLATDMEHPSIVNRPGFRDFVAALDNRFELPQKKNIMKTMIPELAEETKHKVKLDVVIATYFALSVESWKYRDTQSYMTVSAHFIKDSWEMSSIVLETFDCTEERTETNTATNFKRITDEWGITDRVVALLSDSADEVVSSASLVNGWEELTCFGHILNEVMIGALEFVAELVRIQKKACEAVSYFDLNVKASDMLSAVQQQHSLPVHRLKPERPQRFWTSTYLMFERMVEQYEAVNTVLCYLGKDHMCLCDDEVELIRSILQVLKPFYAASKELCTEPYACMSKLIPISTLLQQVTDAGISTTPSAEGSSTSSTATQTQAALRNALATQMQQHLANVENNYRLAAATLLDPRFKQHAFTDSTALEAAQQRLLCDVQSVVQGSDPTSNGGMAHGADAGASSFWGWFDKKVVDAGAMKTDVSEAENETRRFFKEANITRTADPFQWWKLNEVQFPNLKVLAKKYLCVPATAVSSDRLFAKEGDEFARRRDTFRGSQLNNMIFLNKNISH</sequence>
<keyword evidence="6" id="KW-0238">DNA-binding</keyword>
<protein>
    <recommendedName>
        <fullName evidence="11">BED-type domain-containing protein</fullName>
    </recommendedName>
</protein>
<keyword evidence="4" id="KW-0862">Zinc</keyword>
<evidence type="ECO:0000313" key="12">
    <source>
        <dbReference type="EMBL" id="KAK3734724.1"/>
    </source>
</evidence>
<evidence type="ECO:0000256" key="10">
    <source>
        <dbReference type="SAM" id="MobiDB-lite"/>
    </source>
</evidence>
<evidence type="ECO:0000256" key="4">
    <source>
        <dbReference type="ARBA" id="ARBA00022833"/>
    </source>
</evidence>
<dbReference type="InterPro" id="IPR052035">
    <property type="entry name" value="ZnF_BED_domain_contain"/>
</dbReference>
<dbReference type="PANTHER" id="PTHR46481">
    <property type="entry name" value="ZINC FINGER BED DOMAIN-CONTAINING PROTEIN 4"/>
    <property type="match status" value="1"/>
</dbReference>
<name>A0AAE1CU20_9GAST</name>
<dbReference type="PANTHER" id="PTHR46481:SF9">
    <property type="entry name" value="ZINC FINGER BED DOMAIN-CONTAINING PROTEIN 1-LIKE"/>
    <property type="match status" value="1"/>
</dbReference>
<dbReference type="GO" id="GO:0005634">
    <property type="term" value="C:nucleus"/>
    <property type="evidence" value="ECO:0007669"/>
    <property type="project" value="UniProtKB-SubCell"/>
</dbReference>
<accession>A0AAE1CU20</accession>
<dbReference type="AlphaFoldDB" id="A0AAE1CU20"/>